<dbReference type="InterPro" id="IPR011009">
    <property type="entry name" value="Kinase-like_dom_sf"/>
</dbReference>
<dbReference type="SMART" id="SM00220">
    <property type="entry name" value="S_TKc"/>
    <property type="match status" value="1"/>
</dbReference>
<keyword evidence="6" id="KW-0862">Zinc</keyword>
<dbReference type="InterPro" id="IPR000719">
    <property type="entry name" value="Prot_kinase_dom"/>
</dbReference>
<accession>A0A7S4MH34</accession>
<dbReference type="PRINTS" id="PR00008">
    <property type="entry name" value="DAGPEDOMAIN"/>
</dbReference>
<dbReference type="InterPro" id="IPR002219">
    <property type="entry name" value="PKC_DAG/PE"/>
</dbReference>
<name>A0A7S4MH34_9EUKA</name>
<keyword evidence="5" id="KW-0418">Kinase</keyword>
<keyword evidence="7 8" id="KW-0067">ATP-binding</keyword>
<keyword evidence="3" id="KW-0479">Metal-binding</keyword>
<reference evidence="12" key="1">
    <citation type="submission" date="2021-01" db="EMBL/GenBank/DDBJ databases">
        <authorList>
            <person name="Corre E."/>
            <person name="Pelletier E."/>
            <person name="Niang G."/>
            <person name="Scheremetjew M."/>
            <person name="Finn R."/>
            <person name="Kale V."/>
            <person name="Holt S."/>
            <person name="Cochrane G."/>
            <person name="Meng A."/>
            <person name="Brown T."/>
            <person name="Cohen L."/>
        </authorList>
    </citation>
    <scope>NUCLEOTIDE SEQUENCE</scope>
    <source>
        <strain evidence="12">DIVA3 518/3/11/1/6</strain>
    </source>
</reference>
<dbReference type="AlphaFoldDB" id="A0A7S4MH34"/>
<keyword evidence="4 8" id="KW-0547">Nucleotide-binding</keyword>
<feature type="binding site" evidence="8">
    <location>
        <position position="172"/>
    </location>
    <ligand>
        <name>ATP</name>
        <dbReference type="ChEBI" id="CHEBI:30616"/>
    </ligand>
</feature>
<evidence type="ECO:0000256" key="4">
    <source>
        <dbReference type="ARBA" id="ARBA00022741"/>
    </source>
</evidence>
<feature type="domain" description="Phorbol-ester/DAG-type" evidence="11">
    <location>
        <begin position="5"/>
        <end position="56"/>
    </location>
</feature>
<dbReference type="PROSITE" id="PS50081">
    <property type="entry name" value="ZF_DAG_PE_2"/>
    <property type="match status" value="1"/>
</dbReference>
<evidence type="ECO:0000256" key="9">
    <source>
        <dbReference type="RuleBase" id="RU000304"/>
    </source>
</evidence>
<dbReference type="Pfam" id="PF00130">
    <property type="entry name" value="C1_1"/>
    <property type="match status" value="1"/>
</dbReference>
<dbReference type="FunFam" id="3.30.200.20:FF:000315">
    <property type="entry name" value="Calcium-dependent protein kinase 3"/>
    <property type="match status" value="1"/>
</dbReference>
<dbReference type="Gene3D" id="1.10.510.10">
    <property type="entry name" value="Transferase(Phosphotransferase) domain 1"/>
    <property type="match status" value="1"/>
</dbReference>
<dbReference type="InterPro" id="IPR020454">
    <property type="entry name" value="DAG/PE-bd"/>
</dbReference>
<dbReference type="PANTHER" id="PTHR24347">
    <property type="entry name" value="SERINE/THREONINE-PROTEIN KINASE"/>
    <property type="match status" value="1"/>
</dbReference>
<dbReference type="PROSITE" id="PS00108">
    <property type="entry name" value="PROTEIN_KINASE_ST"/>
    <property type="match status" value="1"/>
</dbReference>
<dbReference type="GO" id="GO:0004674">
    <property type="term" value="F:protein serine/threonine kinase activity"/>
    <property type="evidence" value="ECO:0007669"/>
    <property type="project" value="UniProtKB-KW"/>
</dbReference>
<evidence type="ECO:0000256" key="2">
    <source>
        <dbReference type="ARBA" id="ARBA00022679"/>
    </source>
</evidence>
<dbReference type="GO" id="GO:0046872">
    <property type="term" value="F:metal ion binding"/>
    <property type="evidence" value="ECO:0007669"/>
    <property type="project" value="UniProtKB-KW"/>
</dbReference>
<dbReference type="Gene3D" id="3.30.60.20">
    <property type="match status" value="1"/>
</dbReference>
<organism evidence="12">
    <name type="scientific">Vannella robusta</name>
    <dbReference type="NCBI Taxonomy" id="1487602"/>
    <lineage>
        <taxon>Eukaryota</taxon>
        <taxon>Amoebozoa</taxon>
        <taxon>Discosea</taxon>
        <taxon>Flabellinia</taxon>
        <taxon>Vannellidae</taxon>
        <taxon>Vannella</taxon>
    </lineage>
</organism>
<evidence type="ECO:0000256" key="6">
    <source>
        <dbReference type="ARBA" id="ARBA00022833"/>
    </source>
</evidence>
<dbReference type="CDD" id="cd05117">
    <property type="entry name" value="STKc_CAMK"/>
    <property type="match status" value="1"/>
</dbReference>
<dbReference type="Pfam" id="PF00069">
    <property type="entry name" value="Pkinase"/>
    <property type="match status" value="1"/>
</dbReference>
<evidence type="ECO:0000256" key="7">
    <source>
        <dbReference type="ARBA" id="ARBA00022840"/>
    </source>
</evidence>
<feature type="domain" description="Protein kinase" evidence="10">
    <location>
        <begin position="143"/>
        <end position="399"/>
    </location>
</feature>
<dbReference type="SUPFAM" id="SSF56112">
    <property type="entry name" value="Protein kinase-like (PK-like)"/>
    <property type="match status" value="1"/>
</dbReference>
<evidence type="ECO:0000256" key="1">
    <source>
        <dbReference type="ARBA" id="ARBA00022527"/>
    </source>
</evidence>
<evidence type="ECO:0000259" key="11">
    <source>
        <dbReference type="PROSITE" id="PS50081"/>
    </source>
</evidence>
<dbReference type="GO" id="GO:0005524">
    <property type="term" value="F:ATP binding"/>
    <property type="evidence" value="ECO:0007669"/>
    <property type="project" value="UniProtKB-UniRule"/>
</dbReference>
<dbReference type="EMBL" id="HBKP01013688">
    <property type="protein sequence ID" value="CAE2222574.1"/>
    <property type="molecule type" value="Transcribed_RNA"/>
</dbReference>
<sequence>MAEMAHQMKKKHFNKPTWCASCEKFIWGLVSKQGYACTACNYPCHPKCKSSVPSNCPGVKTNWGKKVLDDARERTGDQKKANVIRREDKSVGEVADEDIPEVEDTPVAEKKKKPIPKLQTQPTLLRLANGTKEEVATTFEDVYDVFEELGSGAFAVVKRVEHKKTGESLAAKIIDKKNVTSDTERLAVEMEVLRKVNHPNIIKLEDIFETDDFLYIVTEIVTGGELFDRIVSKGNYTERDAANLVKKVIEGLEYIHEMGIVHRDLKPENLLLKSKDNDVDVKIADFGLSKIMGSAAMTQTACGTPGYVAPEILKGSGYGKEVDMWSVGVITYILLCGFPPFYNENIPLLFESILKCDFDYPADYFDDITDSALDFIDALLVGSPKRRLSATEALKHPWLKDAPSTPLNVGRKMSEYNIQYKQQNAVMGPTT</sequence>
<dbReference type="SUPFAM" id="SSF57889">
    <property type="entry name" value="Cysteine-rich domain"/>
    <property type="match status" value="1"/>
</dbReference>
<dbReference type="PROSITE" id="PS00107">
    <property type="entry name" value="PROTEIN_KINASE_ATP"/>
    <property type="match status" value="1"/>
</dbReference>
<keyword evidence="1 9" id="KW-0723">Serine/threonine-protein kinase</keyword>
<gene>
    <name evidence="12" type="ORF">VSP0166_LOCUS9733</name>
</gene>
<evidence type="ECO:0000256" key="8">
    <source>
        <dbReference type="PROSITE-ProRule" id="PRU10141"/>
    </source>
</evidence>
<comment type="similarity">
    <text evidence="9">Belongs to the protein kinase superfamily.</text>
</comment>
<evidence type="ECO:0000256" key="3">
    <source>
        <dbReference type="ARBA" id="ARBA00022723"/>
    </source>
</evidence>
<keyword evidence="2" id="KW-0808">Transferase</keyword>
<dbReference type="PROSITE" id="PS50011">
    <property type="entry name" value="PROTEIN_KINASE_DOM"/>
    <property type="match status" value="1"/>
</dbReference>
<dbReference type="InterPro" id="IPR017441">
    <property type="entry name" value="Protein_kinase_ATP_BS"/>
</dbReference>
<proteinExistence type="inferred from homology"/>
<dbReference type="InterPro" id="IPR008271">
    <property type="entry name" value="Ser/Thr_kinase_AS"/>
</dbReference>
<dbReference type="SMART" id="SM00109">
    <property type="entry name" value="C1"/>
    <property type="match status" value="1"/>
</dbReference>
<evidence type="ECO:0000313" key="12">
    <source>
        <dbReference type="EMBL" id="CAE2222574.1"/>
    </source>
</evidence>
<dbReference type="PROSITE" id="PS00479">
    <property type="entry name" value="ZF_DAG_PE_1"/>
    <property type="match status" value="1"/>
</dbReference>
<evidence type="ECO:0000259" key="10">
    <source>
        <dbReference type="PROSITE" id="PS50011"/>
    </source>
</evidence>
<protein>
    <submittedName>
        <fullName evidence="12">Uncharacterized protein</fullName>
    </submittedName>
</protein>
<dbReference type="FunFam" id="1.10.510.10:FF:000026">
    <property type="entry name" value="Calcium/calmodulin-dependent protein kinase type 1"/>
    <property type="match status" value="1"/>
</dbReference>
<dbReference type="InterPro" id="IPR046349">
    <property type="entry name" value="C1-like_sf"/>
</dbReference>
<evidence type="ECO:0000256" key="5">
    <source>
        <dbReference type="ARBA" id="ARBA00022777"/>
    </source>
</evidence>